<evidence type="ECO:0000256" key="4">
    <source>
        <dbReference type="ARBA" id="ARBA00022705"/>
    </source>
</evidence>
<comment type="similarity">
    <text evidence="1">Belongs to the MCM family.</text>
</comment>
<comment type="caution">
    <text evidence="12">The sequence shown here is derived from an EMBL/GenBank/DDBJ whole genome shotgun (WGS) entry which is preliminary data.</text>
</comment>
<proteinExistence type="inferred from homology"/>
<dbReference type="GO" id="GO:0005634">
    <property type="term" value="C:nucleus"/>
    <property type="evidence" value="ECO:0007669"/>
    <property type="project" value="InterPro"/>
</dbReference>
<dbReference type="Proteomes" id="UP000324800">
    <property type="component" value="Unassembled WGS sequence"/>
</dbReference>
<feature type="non-terminal residue" evidence="12">
    <location>
        <position position="629"/>
    </location>
</feature>
<dbReference type="InterPro" id="IPR027925">
    <property type="entry name" value="MCM_N"/>
</dbReference>
<dbReference type="SUPFAM" id="SSF52540">
    <property type="entry name" value="P-loop containing nucleoside triphosphate hydrolases"/>
    <property type="match status" value="1"/>
</dbReference>
<evidence type="ECO:0000256" key="6">
    <source>
        <dbReference type="ARBA" id="ARBA00022801"/>
    </source>
</evidence>
<reference evidence="12 13" key="1">
    <citation type="submission" date="2019-03" db="EMBL/GenBank/DDBJ databases">
        <title>Single cell metagenomics reveals metabolic interactions within the superorganism composed of flagellate Streblomastix strix and complex community of Bacteroidetes bacteria on its surface.</title>
        <authorList>
            <person name="Treitli S.C."/>
            <person name="Kolisko M."/>
            <person name="Husnik F."/>
            <person name="Keeling P."/>
            <person name="Hampl V."/>
        </authorList>
    </citation>
    <scope>NUCLEOTIDE SEQUENCE [LARGE SCALE GENOMIC DNA]</scope>
    <source>
        <strain evidence="12">ST1C</strain>
    </source>
</reference>
<feature type="compositionally biased region" description="Basic and acidic residues" evidence="10">
    <location>
        <begin position="64"/>
        <end position="75"/>
    </location>
</feature>
<feature type="domain" description="MCM C-terminal AAA(+) ATPase" evidence="11">
    <location>
        <begin position="550"/>
        <end position="629"/>
    </location>
</feature>
<feature type="compositionally biased region" description="Acidic residues" evidence="10">
    <location>
        <begin position="19"/>
        <end position="33"/>
    </location>
</feature>
<evidence type="ECO:0000256" key="9">
    <source>
        <dbReference type="ARBA" id="ARBA00023306"/>
    </source>
</evidence>
<dbReference type="InterPro" id="IPR001208">
    <property type="entry name" value="MCM_dom"/>
</dbReference>
<dbReference type="GO" id="GO:0003697">
    <property type="term" value="F:single-stranded DNA binding"/>
    <property type="evidence" value="ECO:0007669"/>
    <property type="project" value="TreeGrafter"/>
</dbReference>
<sequence>MSREHIVDEGEENQPAQADSEEEGEDLFDENMDQDYRANRRLDTYDEGQLDNETYDDLSPAQRRAAEEELERNERLTGTGRGQGIFRRRGDARHLGPNRLPQILLSEDDSEPLNLRDAGMVSSGQMSSQVDGEGQRRPDNLGSTAEDNLVEDEEEDNLNAVRRRITRDPDLAGLGADAGHGVFGEGEIPEEEVRFDLNTIVDPHEALLSGAPRRAMGLAFRDFLVYYVPDGSTGDRNRERRIDKDYDLGIQGQGQQQGPNQRGVYRRSLELMANRSQRSLEVRFSDIFSFNERMAVLLLQAPKVVLPIFDNVAMQVVLGIYPHFARFTDHVNVRIFGLLEDVSLTELRKKHLNTLIKTSGVVSRRSGVYAQTVELKFVCVQCEAVLGPFKQVGKKEIKIHACPHCGSRGPFLMSNEQTVFQNYQRITLQEPPNRLEPGRLPRQKEVVLLHDLIDCCKPGEEVEVTGIFLTQYDALLNRQNGFPVFATEIEANHVKILTASSQKGSGSITGGQGISEVAQFRGGASIQTASDAFTNEEISLFHALARDPLIEKRVFASIAPSIYGHDDVKRAICLALLGGVRHQREGLTVRGDINVLIVGDPATAKSQMLKYVEQTGSRVVRTTGKGASA</sequence>
<evidence type="ECO:0000256" key="1">
    <source>
        <dbReference type="ARBA" id="ARBA00008010"/>
    </source>
</evidence>
<evidence type="ECO:0000256" key="7">
    <source>
        <dbReference type="ARBA" id="ARBA00022806"/>
    </source>
</evidence>
<dbReference type="GO" id="GO:0017116">
    <property type="term" value="F:single-stranded DNA helicase activity"/>
    <property type="evidence" value="ECO:0007669"/>
    <property type="project" value="TreeGrafter"/>
</dbReference>
<dbReference type="InterPro" id="IPR012340">
    <property type="entry name" value="NA-bd_OB-fold"/>
</dbReference>
<feature type="compositionally biased region" description="Basic and acidic residues" evidence="10">
    <location>
        <begin position="34"/>
        <end position="44"/>
    </location>
</feature>
<dbReference type="InterPro" id="IPR033762">
    <property type="entry name" value="MCM_OB"/>
</dbReference>
<dbReference type="Pfam" id="PF12619">
    <property type="entry name" value="MCM2_N"/>
    <property type="match status" value="1"/>
</dbReference>
<dbReference type="OrthoDB" id="844at2759"/>
<dbReference type="GO" id="GO:1902975">
    <property type="term" value="P:mitotic DNA replication initiation"/>
    <property type="evidence" value="ECO:0007669"/>
    <property type="project" value="TreeGrafter"/>
</dbReference>
<dbReference type="GO" id="GO:0000727">
    <property type="term" value="P:double-strand break repair via break-induced replication"/>
    <property type="evidence" value="ECO:0007669"/>
    <property type="project" value="TreeGrafter"/>
</dbReference>
<evidence type="ECO:0000313" key="12">
    <source>
        <dbReference type="EMBL" id="KAA6372433.1"/>
    </source>
</evidence>
<feature type="region of interest" description="Disordered" evidence="10">
    <location>
        <begin position="1"/>
        <end position="157"/>
    </location>
</feature>
<dbReference type="AlphaFoldDB" id="A0A5J4UQ55"/>
<dbReference type="Gene3D" id="2.20.28.10">
    <property type="match status" value="1"/>
</dbReference>
<evidence type="ECO:0000256" key="2">
    <source>
        <dbReference type="ARBA" id="ARBA00012551"/>
    </source>
</evidence>
<evidence type="ECO:0000313" key="13">
    <source>
        <dbReference type="Proteomes" id="UP000324800"/>
    </source>
</evidence>
<dbReference type="SUPFAM" id="SSF50249">
    <property type="entry name" value="Nucleic acid-binding proteins"/>
    <property type="match status" value="1"/>
</dbReference>
<dbReference type="PROSITE" id="PS50051">
    <property type="entry name" value="MCM_2"/>
    <property type="match status" value="1"/>
</dbReference>
<dbReference type="GO" id="GO:0016787">
    <property type="term" value="F:hydrolase activity"/>
    <property type="evidence" value="ECO:0007669"/>
    <property type="project" value="UniProtKB-KW"/>
</dbReference>
<dbReference type="Gene3D" id="3.40.50.300">
    <property type="entry name" value="P-loop containing nucleotide triphosphate hydrolases"/>
    <property type="match status" value="1"/>
</dbReference>
<gene>
    <name evidence="12" type="ORF">EZS28_032040</name>
</gene>
<keyword evidence="9" id="KW-0131">Cell cycle</keyword>
<evidence type="ECO:0000256" key="8">
    <source>
        <dbReference type="ARBA" id="ARBA00022840"/>
    </source>
</evidence>
<keyword evidence="4" id="KW-0235">DNA replication</keyword>
<feature type="compositionally biased region" description="Acidic residues" evidence="10">
    <location>
        <begin position="45"/>
        <end position="56"/>
    </location>
</feature>
<protein>
    <recommendedName>
        <fullName evidence="3">DNA replication licensing factor MCM2</fullName>
        <ecNumber evidence="2">3.6.4.12</ecNumber>
    </recommendedName>
</protein>
<feature type="compositionally biased region" description="Acidic residues" evidence="10">
    <location>
        <begin position="148"/>
        <end position="157"/>
    </location>
</feature>
<keyword evidence="6" id="KW-0378">Hydrolase</keyword>
<dbReference type="PRINTS" id="PR01658">
    <property type="entry name" value="MCMPROTEIN2"/>
</dbReference>
<dbReference type="Pfam" id="PF14551">
    <property type="entry name" value="MCM_N"/>
    <property type="match status" value="1"/>
</dbReference>
<dbReference type="Pfam" id="PF00493">
    <property type="entry name" value="MCM"/>
    <property type="match status" value="1"/>
</dbReference>
<dbReference type="GO" id="GO:0043138">
    <property type="term" value="F:3'-5' DNA helicase activity"/>
    <property type="evidence" value="ECO:0007669"/>
    <property type="project" value="TreeGrafter"/>
</dbReference>
<evidence type="ECO:0000256" key="3">
    <source>
        <dbReference type="ARBA" id="ARBA00018925"/>
    </source>
</evidence>
<dbReference type="InterPro" id="IPR031327">
    <property type="entry name" value="MCM"/>
</dbReference>
<dbReference type="EC" id="3.6.4.12" evidence="2"/>
<dbReference type="Pfam" id="PF17207">
    <property type="entry name" value="MCM_OB"/>
    <property type="match status" value="1"/>
</dbReference>
<evidence type="ECO:0000259" key="11">
    <source>
        <dbReference type="PROSITE" id="PS50051"/>
    </source>
</evidence>
<keyword evidence="7" id="KW-0347">Helicase</keyword>
<organism evidence="12 13">
    <name type="scientific">Streblomastix strix</name>
    <dbReference type="NCBI Taxonomy" id="222440"/>
    <lineage>
        <taxon>Eukaryota</taxon>
        <taxon>Metamonada</taxon>
        <taxon>Preaxostyla</taxon>
        <taxon>Oxymonadida</taxon>
        <taxon>Streblomastigidae</taxon>
        <taxon>Streblomastix</taxon>
    </lineage>
</organism>
<dbReference type="InterPro" id="IPR008045">
    <property type="entry name" value="MCM2"/>
</dbReference>
<evidence type="ECO:0000256" key="5">
    <source>
        <dbReference type="ARBA" id="ARBA00022741"/>
    </source>
</evidence>
<dbReference type="PANTHER" id="PTHR11630:SF44">
    <property type="entry name" value="DNA REPLICATION LICENSING FACTOR MCM2"/>
    <property type="match status" value="1"/>
</dbReference>
<dbReference type="Gene3D" id="3.30.1640.10">
    <property type="entry name" value="mini-chromosome maintenance (MCM) complex, chain A, domain 1"/>
    <property type="match status" value="1"/>
</dbReference>
<name>A0A5J4UQ55_9EUKA</name>
<evidence type="ECO:0000256" key="10">
    <source>
        <dbReference type="SAM" id="MobiDB-lite"/>
    </source>
</evidence>
<dbReference type="SMART" id="SM00350">
    <property type="entry name" value="MCM"/>
    <property type="match status" value="1"/>
</dbReference>
<dbReference type="EMBL" id="SNRW01013604">
    <property type="protein sequence ID" value="KAA6372433.1"/>
    <property type="molecule type" value="Genomic_DNA"/>
</dbReference>
<keyword evidence="8" id="KW-0067">ATP-binding</keyword>
<accession>A0A5J4UQ55</accession>
<dbReference type="Gene3D" id="2.40.50.140">
    <property type="entry name" value="Nucleic acid-binding proteins"/>
    <property type="match status" value="1"/>
</dbReference>
<dbReference type="PANTHER" id="PTHR11630">
    <property type="entry name" value="DNA REPLICATION LICENSING FACTOR MCM FAMILY MEMBER"/>
    <property type="match status" value="1"/>
</dbReference>
<keyword evidence="5" id="KW-0547">Nucleotide-binding</keyword>
<dbReference type="InterPro" id="IPR027417">
    <property type="entry name" value="P-loop_NTPase"/>
</dbReference>
<dbReference type="GO" id="GO:0042555">
    <property type="term" value="C:MCM complex"/>
    <property type="evidence" value="ECO:0007669"/>
    <property type="project" value="InterPro"/>
</dbReference>
<dbReference type="GO" id="GO:0005524">
    <property type="term" value="F:ATP binding"/>
    <property type="evidence" value="ECO:0007669"/>
    <property type="project" value="UniProtKB-KW"/>
</dbReference>